<dbReference type="InterPro" id="IPR013108">
    <property type="entry name" value="Amidohydro_3"/>
</dbReference>
<dbReference type="InterPro" id="IPR011059">
    <property type="entry name" value="Metal-dep_hydrolase_composite"/>
</dbReference>
<proteinExistence type="predicted"/>
<keyword evidence="2" id="KW-0378">Hydrolase</keyword>
<dbReference type="PANTHER" id="PTHR22642">
    <property type="entry name" value="IMIDAZOLONEPROPIONASE"/>
    <property type="match status" value="1"/>
</dbReference>
<dbReference type="STRING" id="29422.Lbru_2954"/>
<keyword evidence="3" id="KW-1185">Reference proteome</keyword>
<dbReference type="Pfam" id="PF07969">
    <property type="entry name" value="Amidohydro_3"/>
    <property type="match status" value="1"/>
</dbReference>
<dbReference type="Gene3D" id="2.30.40.10">
    <property type="entry name" value="Urease, subunit C, domain 1"/>
    <property type="match status" value="1"/>
</dbReference>
<feature type="domain" description="Amidohydrolase 3" evidence="1">
    <location>
        <begin position="83"/>
        <end position="562"/>
    </location>
</feature>
<evidence type="ECO:0000259" key="1">
    <source>
        <dbReference type="Pfam" id="PF07969"/>
    </source>
</evidence>
<dbReference type="SUPFAM" id="SSF51338">
    <property type="entry name" value="Composite domain of metallo-dependent hydrolases"/>
    <property type="match status" value="1"/>
</dbReference>
<protein>
    <submittedName>
        <fullName evidence="2">N-substituted formamide deformylase</fullName>
        <ecNumber evidence="2">3.5.1.91</ecNumber>
    </submittedName>
</protein>
<organism evidence="2 3">
    <name type="scientific">Legionella brunensis</name>
    <dbReference type="NCBI Taxonomy" id="29422"/>
    <lineage>
        <taxon>Bacteria</taxon>
        <taxon>Pseudomonadati</taxon>
        <taxon>Pseudomonadota</taxon>
        <taxon>Gammaproteobacteria</taxon>
        <taxon>Legionellales</taxon>
        <taxon>Legionellaceae</taxon>
        <taxon>Legionella</taxon>
    </lineage>
</organism>
<dbReference type="SUPFAM" id="SSF51556">
    <property type="entry name" value="Metallo-dependent hydrolases"/>
    <property type="match status" value="1"/>
</dbReference>
<dbReference type="GO" id="GO:0016810">
    <property type="term" value="F:hydrolase activity, acting on carbon-nitrogen (but not peptide) bonds"/>
    <property type="evidence" value="ECO:0007669"/>
    <property type="project" value="InterPro"/>
</dbReference>
<dbReference type="InterPro" id="IPR032466">
    <property type="entry name" value="Metal_Hydrolase"/>
</dbReference>
<accession>A0A0W0S048</accession>
<dbReference type="AlphaFoldDB" id="A0A0W0S048"/>
<evidence type="ECO:0000313" key="2">
    <source>
        <dbReference type="EMBL" id="KTC76847.1"/>
    </source>
</evidence>
<dbReference type="RefSeq" id="WP_058442915.1">
    <property type="nucleotide sequence ID" value="NZ_CAAAHU010000021.1"/>
</dbReference>
<dbReference type="Proteomes" id="UP000054742">
    <property type="component" value="Unassembled WGS sequence"/>
</dbReference>
<dbReference type="Gene3D" id="3.10.310.70">
    <property type="match status" value="1"/>
</dbReference>
<dbReference type="Gene3D" id="3.20.20.140">
    <property type="entry name" value="Metal-dependent hydrolases"/>
    <property type="match status" value="1"/>
</dbReference>
<dbReference type="PATRIC" id="fig|29422.6.peg.3130"/>
<evidence type="ECO:0000313" key="3">
    <source>
        <dbReference type="Proteomes" id="UP000054742"/>
    </source>
</evidence>
<name>A0A0W0S048_9GAMM</name>
<sequence>MRQGLLTFFIGLAVFLFSLSSHSENKEKALFCRNATTLFTNATFITLDPKQPLASAVAVSQQRLLAVGDKSILMANCRGKDTQFIDLKGAFVIPGFIDTHSQFLLYGWLAEYALDLSTTNVFQRPDWHEIKTTDAFLEALKNRAPSYNGWVIVNGYDPIRIKGTPLDQTMLNNLSSNTPVIVFYSSGNQALLNQAAVQKIATLSDTKKISIAKSGIIRDKSLQLLLTQLIDKENATKAIKNAARFYAQQGYTTVTEAMVNSVWIPSYELLTTQSDFPIDVILTPPTIAEKKRMDLTYQDNPRLYAGPVLIQLDGAAQDEAAFFTSPSLQHTVSNNNSWPASLKKSPRELETILTTSNKEKTPVAIECNGDAAIDLALNIIGKVQRSLNSSPFHTIIINAPFARQDQLQRMQQLGVKVSWFAPHFYYWGNLLCGIVAPSQEGYTGIPLASAQKIMNNLSVQANSPSTPPVPLQMIRILSTGETQNWLPADNQCSKENSTNEQITLPIALKALTLDAALLYGIENDKGSLVPGKLADMTLLSSNPLQANDLQKIKVLGTISRGVLHLNE</sequence>
<dbReference type="EMBL" id="LNXV01000036">
    <property type="protein sequence ID" value="KTC76847.1"/>
    <property type="molecule type" value="Genomic_DNA"/>
</dbReference>
<reference evidence="2 3" key="1">
    <citation type="submission" date="2015-11" db="EMBL/GenBank/DDBJ databases">
        <title>Genomic analysis of 38 Legionella species identifies large and diverse effector repertoires.</title>
        <authorList>
            <person name="Burstein D."/>
            <person name="Amaro F."/>
            <person name="Zusman T."/>
            <person name="Lifshitz Z."/>
            <person name="Cohen O."/>
            <person name="Gilbert J.A."/>
            <person name="Pupko T."/>
            <person name="Shuman H.A."/>
            <person name="Segal G."/>
        </authorList>
    </citation>
    <scope>NUCLEOTIDE SEQUENCE [LARGE SCALE GENOMIC DNA]</scope>
    <source>
        <strain evidence="2 3">ATCC 43878</strain>
    </source>
</reference>
<gene>
    <name evidence="2" type="primary">nfdA_2</name>
    <name evidence="2" type="ORF">Lbru_2954</name>
</gene>
<comment type="caution">
    <text evidence="2">The sequence shown here is derived from an EMBL/GenBank/DDBJ whole genome shotgun (WGS) entry which is preliminary data.</text>
</comment>
<dbReference type="EC" id="3.5.1.91" evidence="2"/>
<dbReference type="PANTHER" id="PTHR22642:SF2">
    <property type="entry name" value="PROTEIN LONG AFTER FAR-RED 3"/>
    <property type="match status" value="1"/>
</dbReference>